<dbReference type="PRINTS" id="PR00081">
    <property type="entry name" value="GDHRDH"/>
</dbReference>
<dbReference type="Gene3D" id="3.40.50.720">
    <property type="entry name" value="NAD(P)-binding Rossmann-like Domain"/>
    <property type="match status" value="1"/>
</dbReference>
<reference evidence="2" key="1">
    <citation type="journal article" date="2015" name="PLoS Genet.">
        <title>Genome Sequence and Transcriptome Analyses of Chrysochromulina tobin: Metabolic Tools for Enhanced Algal Fitness in the Prominent Order Prymnesiales (Haptophyceae).</title>
        <authorList>
            <person name="Hovde B.T."/>
            <person name="Deodato C.R."/>
            <person name="Hunsperger H.M."/>
            <person name="Ryken S.A."/>
            <person name="Yost W."/>
            <person name="Jha R.K."/>
            <person name="Patterson J."/>
            <person name="Monnat R.J. Jr."/>
            <person name="Barlow S.B."/>
            <person name="Starkenburg S.R."/>
            <person name="Cattolico R.A."/>
        </authorList>
    </citation>
    <scope>NUCLEOTIDE SEQUENCE</scope>
    <source>
        <strain evidence="2">CCMP291</strain>
    </source>
</reference>
<keyword evidence="2" id="KW-1185">Reference proteome</keyword>
<organism evidence="1 2">
    <name type="scientific">Chrysochromulina tobinii</name>
    <dbReference type="NCBI Taxonomy" id="1460289"/>
    <lineage>
        <taxon>Eukaryota</taxon>
        <taxon>Haptista</taxon>
        <taxon>Haptophyta</taxon>
        <taxon>Prymnesiophyceae</taxon>
        <taxon>Prymnesiales</taxon>
        <taxon>Chrysochromulinaceae</taxon>
        <taxon>Chrysochromulina</taxon>
    </lineage>
</organism>
<dbReference type="AlphaFoldDB" id="A0A0M0JQV7"/>
<evidence type="ECO:0000313" key="1">
    <source>
        <dbReference type="EMBL" id="KOO28865.1"/>
    </source>
</evidence>
<dbReference type="Pfam" id="PF00106">
    <property type="entry name" value="adh_short"/>
    <property type="match status" value="1"/>
</dbReference>
<gene>
    <name evidence="1" type="ORF">Ctob_010414</name>
</gene>
<dbReference type="Proteomes" id="UP000037460">
    <property type="component" value="Unassembled WGS sequence"/>
</dbReference>
<dbReference type="InterPro" id="IPR053011">
    <property type="entry name" value="SDR_family_member_7"/>
</dbReference>
<proteinExistence type="predicted"/>
<dbReference type="InterPro" id="IPR002347">
    <property type="entry name" value="SDR_fam"/>
</dbReference>
<dbReference type="PANTHER" id="PTHR44269">
    <property type="entry name" value="DEHYDROGENASE/REDUCTASE SDR FAMILY MEMBER 7-RELATED"/>
    <property type="match status" value="1"/>
</dbReference>
<dbReference type="EMBL" id="JWZX01002500">
    <property type="protein sequence ID" value="KOO28865.1"/>
    <property type="molecule type" value="Genomic_DNA"/>
</dbReference>
<name>A0A0M0JQV7_9EUKA</name>
<dbReference type="InterPro" id="IPR020904">
    <property type="entry name" value="Sc_DH/Rdtase_CS"/>
</dbReference>
<dbReference type="PROSITE" id="PS00061">
    <property type="entry name" value="ADH_SHORT"/>
    <property type="match status" value="1"/>
</dbReference>
<dbReference type="OrthoDB" id="5307821at2759"/>
<evidence type="ECO:0000313" key="2">
    <source>
        <dbReference type="Proteomes" id="UP000037460"/>
    </source>
</evidence>
<protein>
    <submittedName>
        <fullName evidence="1">Short-chain dehydrogenase reductase sdr</fullName>
    </submittedName>
</protein>
<accession>A0A0M0JQV7</accession>
<dbReference type="SUPFAM" id="SSF51735">
    <property type="entry name" value="NAD(P)-binding Rossmann-fold domains"/>
    <property type="match status" value="1"/>
</dbReference>
<comment type="caution">
    <text evidence="1">The sequence shown here is derived from an EMBL/GenBank/DDBJ whole genome shotgun (WGS) entry which is preliminary data.</text>
</comment>
<dbReference type="PANTHER" id="PTHR44269:SF1">
    <property type="entry name" value="DEHYDROGENASE_REDUCTASE SDR FAMILY MEMBER 7"/>
    <property type="match status" value="1"/>
</dbReference>
<sequence length="192" mass="20500">MRGYTQRELGANTDFAVDVHMLNVNYISGVCLTKALLPSMTSRGGGRLINISSVAGKAGIPVRTAYCGAKHAMQGFFDALRAEEFARGSGIGVTNICPGSVRTNVARNAVKSKVGQLRGQSDTNIEAGLDPVWVCERILAAAHNDVDESWIAAGKEMLIMLLAQYVPATAKSMLRKRAKGMIAQTLADVKMS</sequence>
<dbReference type="InterPro" id="IPR036291">
    <property type="entry name" value="NAD(P)-bd_dom_sf"/>
</dbReference>